<dbReference type="HOGENOM" id="CLU_2893585_0_0_6"/>
<dbReference type="AlphaFoldDB" id="G0JTX4"/>
<protein>
    <submittedName>
        <fullName evidence="2">Uncharacterized protein</fullName>
    </submittedName>
</protein>
<evidence type="ECO:0000313" key="3">
    <source>
        <dbReference type="Proteomes" id="UP000009220"/>
    </source>
</evidence>
<keyword evidence="1" id="KW-1133">Transmembrane helix</keyword>
<dbReference type="EMBL" id="CP002985">
    <property type="protein sequence ID" value="AEM46726.1"/>
    <property type="molecule type" value="Genomic_DNA"/>
</dbReference>
<evidence type="ECO:0000313" key="2">
    <source>
        <dbReference type="EMBL" id="AEM46726.1"/>
    </source>
</evidence>
<reference evidence="2 3" key="1">
    <citation type="journal article" date="2011" name="J. Bacteriol.">
        <title>Draft genome of the psychrotolerant acidophile Acidithiobacillus ferrivorans SS3.</title>
        <authorList>
            <person name="Liljeqvist M."/>
            <person name="Valdes J."/>
            <person name="Holmes D.S."/>
            <person name="Dopson M."/>
        </authorList>
    </citation>
    <scope>NUCLEOTIDE SEQUENCE [LARGE SCALE GENOMIC DNA]</scope>
    <source>
        <strain evidence="2 3">SS3</strain>
    </source>
</reference>
<accession>G0JTX4</accession>
<organism evidence="2 3">
    <name type="scientific">Acidithiobacillus ferrivorans SS3</name>
    <dbReference type="NCBI Taxonomy" id="743299"/>
    <lineage>
        <taxon>Bacteria</taxon>
        <taxon>Pseudomonadati</taxon>
        <taxon>Pseudomonadota</taxon>
        <taxon>Acidithiobacillia</taxon>
        <taxon>Acidithiobacillales</taxon>
        <taxon>Acidithiobacillaceae</taxon>
        <taxon>Acidithiobacillus</taxon>
    </lineage>
</organism>
<keyword evidence="1" id="KW-0472">Membrane</keyword>
<dbReference type="RefSeq" id="WP_014027995.1">
    <property type="nucleotide sequence ID" value="NC_015942.1"/>
</dbReference>
<keyword evidence="1" id="KW-0812">Transmembrane</keyword>
<proteinExistence type="predicted"/>
<evidence type="ECO:0000256" key="1">
    <source>
        <dbReference type="SAM" id="Phobius"/>
    </source>
</evidence>
<dbReference type="KEGG" id="afi:Acife_0519"/>
<name>G0JTX4_9PROT</name>
<feature type="transmembrane region" description="Helical" evidence="1">
    <location>
        <begin position="40"/>
        <end position="59"/>
    </location>
</feature>
<gene>
    <name evidence="2" type="ORF">Acife_0519</name>
</gene>
<dbReference type="Proteomes" id="UP000009220">
    <property type="component" value="Chromosome"/>
</dbReference>
<sequence length="62" mass="7096">MNSNNFSSFEKHIALQGVTHFGALVLFNSNSDVKKVYQKYGWQIHAAIFAVMVLAYFWAVQK</sequence>